<sequence>MPQRPLSFYWVSKICITLVEVVYIMILTTHIYITTKSATITAFFPLLRIITSFIASTSAPLLMNRFPSYSLLITLQGIKTFLLILLTVLFPLLSSNIVALLAFIILISLCEGWSSPLLYAVIPRLTPQEKLVKVNSVFSFSTQIVQATAYTFTSVVVLLIGATPTLMINNVLMIFGCTTLYVSLHTIQSEQTIEKSSSKSATLIEGWKLLFQHPSLRTVTYMDLIETFAGTVWIGGITMAYVTTALHKGEEWWGYINTSYYIGTLIGGLLAWRISTYIQNNLIRSMALGSLLFSVLTFLYGITSNGFIALFLCVLMGPSYQIRDISQTTALQSSVPPPLLSKVYTAHGTLTSAVSGISMLSVGIITDMFGVRTIYIIAAFLILCSACLSFILLKHTKRQVKDLSL</sequence>
<feature type="transmembrane region" description="Helical" evidence="6">
    <location>
        <begin position="306"/>
        <end position="322"/>
    </location>
</feature>
<feature type="transmembrane region" description="Helical" evidence="6">
    <location>
        <begin position="134"/>
        <end position="160"/>
    </location>
</feature>
<dbReference type="InterPro" id="IPR036259">
    <property type="entry name" value="MFS_trans_sf"/>
</dbReference>
<dbReference type="RefSeq" id="WP_208018329.1">
    <property type="nucleotide sequence ID" value="NZ_JAGDQJ010000018.1"/>
</dbReference>
<feature type="transmembrane region" description="Helical" evidence="6">
    <location>
        <begin position="343"/>
        <end position="366"/>
    </location>
</feature>
<keyword evidence="8" id="KW-1185">Reference proteome</keyword>
<keyword evidence="2" id="KW-1003">Cell membrane</keyword>
<gene>
    <name evidence="7" type="ORF">J4P90_16325</name>
</gene>
<accession>A0ABS3P0R1</accession>
<protein>
    <submittedName>
        <fullName evidence="7">MFS transporter</fullName>
    </submittedName>
</protein>
<keyword evidence="4 6" id="KW-1133">Transmembrane helix</keyword>
<reference evidence="7 8" key="1">
    <citation type="submission" date="2021-03" db="EMBL/GenBank/DDBJ databases">
        <title>Identification of novel Bacillus strains.</title>
        <authorList>
            <person name="Xiao Z."/>
            <person name="Li Y."/>
            <person name="Shen J."/>
        </authorList>
    </citation>
    <scope>NUCLEOTIDE SEQUENCE [LARGE SCALE GENOMIC DNA]</scope>
    <source>
        <strain evidence="7 8">SY8</strain>
    </source>
</reference>
<dbReference type="Pfam" id="PF07690">
    <property type="entry name" value="MFS_1"/>
    <property type="match status" value="1"/>
</dbReference>
<dbReference type="PANTHER" id="PTHR23513:SF19">
    <property type="entry name" value="MAJOR FACILITATOR SUPERFAMILY (MFS) PROFILE DOMAIN-CONTAINING PROTEIN"/>
    <property type="match status" value="1"/>
</dbReference>
<comment type="caution">
    <text evidence="7">The sequence shown here is derived from an EMBL/GenBank/DDBJ whole genome shotgun (WGS) entry which is preliminary data.</text>
</comment>
<comment type="subcellular location">
    <subcellularLocation>
        <location evidence="1">Cell membrane</location>
        <topology evidence="1">Multi-pass membrane protein</topology>
    </subcellularLocation>
</comment>
<dbReference type="PANTHER" id="PTHR23513">
    <property type="entry name" value="INTEGRAL MEMBRANE EFFLUX PROTEIN-RELATED"/>
    <property type="match status" value="1"/>
</dbReference>
<dbReference type="Proteomes" id="UP000677611">
    <property type="component" value="Unassembled WGS sequence"/>
</dbReference>
<keyword evidence="5 6" id="KW-0472">Membrane</keyword>
<proteinExistence type="predicted"/>
<dbReference type="InterPro" id="IPR011701">
    <property type="entry name" value="MFS"/>
</dbReference>
<evidence type="ECO:0000256" key="5">
    <source>
        <dbReference type="ARBA" id="ARBA00023136"/>
    </source>
</evidence>
<feature type="transmembrane region" description="Helical" evidence="6">
    <location>
        <begin position="224"/>
        <end position="246"/>
    </location>
</feature>
<evidence type="ECO:0000256" key="4">
    <source>
        <dbReference type="ARBA" id="ARBA00022989"/>
    </source>
</evidence>
<evidence type="ECO:0000256" key="1">
    <source>
        <dbReference type="ARBA" id="ARBA00004651"/>
    </source>
</evidence>
<evidence type="ECO:0000313" key="8">
    <source>
        <dbReference type="Proteomes" id="UP000677611"/>
    </source>
</evidence>
<feature type="transmembrane region" description="Helical" evidence="6">
    <location>
        <begin position="39"/>
        <end position="62"/>
    </location>
</feature>
<evidence type="ECO:0000256" key="6">
    <source>
        <dbReference type="SAM" id="Phobius"/>
    </source>
</evidence>
<dbReference type="SUPFAM" id="SSF103473">
    <property type="entry name" value="MFS general substrate transporter"/>
    <property type="match status" value="1"/>
</dbReference>
<feature type="transmembrane region" description="Helical" evidence="6">
    <location>
        <begin position="372"/>
        <end position="393"/>
    </location>
</feature>
<feature type="transmembrane region" description="Helical" evidence="6">
    <location>
        <begin position="69"/>
        <end position="91"/>
    </location>
</feature>
<evidence type="ECO:0000256" key="2">
    <source>
        <dbReference type="ARBA" id="ARBA00022475"/>
    </source>
</evidence>
<dbReference type="EMBL" id="JAGDQJ010000018">
    <property type="protein sequence ID" value="MBO1626783.1"/>
    <property type="molecule type" value="Genomic_DNA"/>
</dbReference>
<organism evidence="7 8">
    <name type="scientific">Bacillus arachidis</name>
    <dbReference type="NCBI Taxonomy" id="2819290"/>
    <lineage>
        <taxon>Bacteria</taxon>
        <taxon>Bacillati</taxon>
        <taxon>Bacillota</taxon>
        <taxon>Bacilli</taxon>
        <taxon>Bacillales</taxon>
        <taxon>Bacillaceae</taxon>
        <taxon>Bacillus</taxon>
    </lineage>
</organism>
<keyword evidence="3 6" id="KW-0812">Transmembrane</keyword>
<evidence type="ECO:0000313" key="7">
    <source>
        <dbReference type="EMBL" id="MBO1626783.1"/>
    </source>
</evidence>
<feature type="transmembrane region" description="Helical" evidence="6">
    <location>
        <begin position="252"/>
        <end position="270"/>
    </location>
</feature>
<name>A0ABS3P0R1_9BACI</name>
<feature type="transmembrane region" description="Helical" evidence="6">
    <location>
        <begin position="97"/>
        <end position="122"/>
    </location>
</feature>
<dbReference type="CDD" id="cd06173">
    <property type="entry name" value="MFS_MefA_like"/>
    <property type="match status" value="1"/>
</dbReference>
<evidence type="ECO:0000256" key="3">
    <source>
        <dbReference type="ARBA" id="ARBA00022692"/>
    </source>
</evidence>
<dbReference type="Gene3D" id="1.20.1250.20">
    <property type="entry name" value="MFS general substrate transporter like domains"/>
    <property type="match status" value="2"/>
</dbReference>
<feature type="transmembrane region" description="Helical" evidence="6">
    <location>
        <begin position="166"/>
        <end position="187"/>
    </location>
</feature>
<feature type="transmembrane region" description="Helical" evidence="6">
    <location>
        <begin position="7"/>
        <end position="33"/>
    </location>
</feature>